<dbReference type="EMBL" id="AMRV01000007">
    <property type="protein sequence ID" value="EMD82487.1"/>
    <property type="molecule type" value="Genomic_DNA"/>
</dbReference>
<organism evidence="2 3">
    <name type="scientific">Pacificimonas flava</name>
    <dbReference type="NCBI Taxonomy" id="1234595"/>
    <lineage>
        <taxon>Bacteria</taxon>
        <taxon>Pseudomonadati</taxon>
        <taxon>Pseudomonadota</taxon>
        <taxon>Alphaproteobacteria</taxon>
        <taxon>Sphingomonadales</taxon>
        <taxon>Sphingosinicellaceae</taxon>
        <taxon>Pacificimonas</taxon>
    </lineage>
</organism>
<dbReference type="NCBIfam" id="TIGR02218">
    <property type="entry name" value="phg_TIGR02218"/>
    <property type="match status" value="1"/>
</dbReference>
<evidence type="ECO:0000313" key="3">
    <source>
        <dbReference type="Proteomes" id="UP000011717"/>
    </source>
</evidence>
<accession>M2U396</accession>
<dbReference type="Proteomes" id="UP000011717">
    <property type="component" value="Unassembled WGS sequence"/>
</dbReference>
<comment type="caution">
    <text evidence="2">The sequence shown here is derived from an EMBL/GenBank/DDBJ whole genome shotgun (WGS) entry which is preliminary data.</text>
</comment>
<keyword evidence="3" id="KW-1185">Reference proteome</keyword>
<reference evidence="2 3" key="1">
    <citation type="journal article" date="2013" name="Genome Announc.">
        <title>Draft Genome Sequence of Strain JLT2015T, Belonging to the Family Sphingomonadaceae of the Alphaproteobacteria.</title>
        <authorList>
            <person name="Tang K."/>
            <person name="Liu K."/>
            <person name="Li S."/>
            <person name="Jiao N."/>
        </authorList>
    </citation>
    <scope>NUCLEOTIDE SEQUENCE [LARGE SCALE GENOMIC DNA]</scope>
    <source>
        <strain evidence="2 3">JLT2015</strain>
    </source>
</reference>
<sequence length="277" mass="29609">MRRVSEALQASLNGELTSLSYLWRIDRPDGIALGLTTHDRAIWFDGLRYEPGPGIRPSAIAEEEGGTAPGAEIAGVLSHACISSSDLDAGRYDGARVELHLIDWTRPQAGGVLLMRGELGAVVAEGHAFSADLLTSAAALDRIPVELTSPECRAALGDRRCQVDLTRHRLRAAVASVMAGEEIAVDRELPAGDFTYGTALVVSGALAGVRLGISRAQGSRILFERSAATLSVGDRLLLTEGCDRRFSTCRERFGNALNFRGESHVPGQDSVMRYPGL</sequence>
<dbReference type="InterPro" id="IPR011928">
    <property type="entry name" value="Phage_phiJL001_Gp84"/>
</dbReference>
<dbReference type="OrthoDB" id="1633386at2"/>
<proteinExistence type="predicted"/>
<evidence type="ECO:0000313" key="2">
    <source>
        <dbReference type="EMBL" id="EMD82487.1"/>
    </source>
</evidence>
<protein>
    <submittedName>
        <fullName evidence="2">FAD/FMN-containing dehydrogenase</fullName>
    </submittedName>
</protein>
<name>M2U396_9SPHN</name>
<dbReference type="InterPro" id="IPR018964">
    <property type="entry name" value="Phage_phiJL001_Gp84_C"/>
</dbReference>
<dbReference type="AlphaFoldDB" id="M2U396"/>
<dbReference type="Pfam" id="PF09356">
    <property type="entry name" value="Phage_BR0599"/>
    <property type="match status" value="1"/>
</dbReference>
<evidence type="ECO:0000259" key="1">
    <source>
        <dbReference type="Pfam" id="PF09356"/>
    </source>
</evidence>
<gene>
    <name evidence="2" type="ORF">C725_2208</name>
</gene>
<dbReference type="RefSeq" id="WP_008602812.1">
    <property type="nucleotide sequence ID" value="NZ_AMRV01000007.1"/>
</dbReference>
<feature type="domain" description="Bacteriophage phiJL001 Gp84 C-terminal" evidence="1">
    <location>
        <begin position="193"/>
        <end position="269"/>
    </location>
</feature>
<dbReference type="Pfam" id="PF09931">
    <property type="entry name" value="Phage_phiJL001_Gp84_N"/>
    <property type="match status" value="1"/>
</dbReference>